<dbReference type="InterPro" id="IPR006311">
    <property type="entry name" value="TAT_signal"/>
</dbReference>
<comment type="caution">
    <text evidence="2">The sequence shown here is derived from an EMBL/GenBank/DDBJ whole genome shotgun (WGS) entry which is preliminary data.</text>
</comment>
<dbReference type="InterPro" id="IPR036278">
    <property type="entry name" value="Sialidase_sf"/>
</dbReference>
<evidence type="ECO:0000256" key="1">
    <source>
        <dbReference type="SAM" id="SignalP"/>
    </source>
</evidence>
<feature type="signal peptide" evidence="1">
    <location>
        <begin position="1"/>
        <end position="36"/>
    </location>
</feature>
<reference evidence="3" key="1">
    <citation type="journal article" date="2019" name="Int. J. Syst. Evol. Microbiol.">
        <title>The Global Catalogue of Microorganisms (GCM) 10K type strain sequencing project: providing services to taxonomists for standard genome sequencing and annotation.</title>
        <authorList>
            <consortium name="The Broad Institute Genomics Platform"/>
            <consortium name="The Broad Institute Genome Sequencing Center for Infectious Disease"/>
            <person name="Wu L."/>
            <person name="Ma J."/>
        </authorList>
    </citation>
    <scope>NUCLEOTIDE SEQUENCE [LARGE SCALE GENOMIC DNA]</scope>
    <source>
        <strain evidence="3">JCM 15481</strain>
    </source>
</reference>
<dbReference type="PROSITE" id="PS51318">
    <property type="entry name" value="TAT"/>
    <property type="match status" value="1"/>
</dbReference>
<evidence type="ECO:0000313" key="2">
    <source>
        <dbReference type="EMBL" id="GAA2126745.1"/>
    </source>
</evidence>
<organism evidence="2 3">
    <name type="scientific">Streptomyces synnematoformans</name>
    <dbReference type="NCBI Taxonomy" id="415721"/>
    <lineage>
        <taxon>Bacteria</taxon>
        <taxon>Bacillati</taxon>
        <taxon>Actinomycetota</taxon>
        <taxon>Actinomycetes</taxon>
        <taxon>Kitasatosporales</taxon>
        <taxon>Streptomycetaceae</taxon>
        <taxon>Streptomyces</taxon>
    </lineage>
</organism>
<gene>
    <name evidence="2" type="ORF">GCM10009802_32900</name>
</gene>
<evidence type="ECO:0000313" key="3">
    <source>
        <dbReference type="Proteomes" id="UP001500443"/>
    </source>
</evidence>
<keyword evidence="1" id="KW-0732">Signal</keyword>
<dbReference type="Proteomes" id="UP001500443">
    <property type="component" value="Unassembled WGS sequence"/>
</dbReference>
<feature type="chain" id="PRO_5047284135" description="BNR repeat-containing family member" evidence="1">
    <location>
        <begin position="37"/>
        <end position="441"/>
    </location>
</feature>
<name>A0ABP5K708_9ACTN</name>
<evidence type="ECO:0008006" key="4">
    <source>
        <dbReference type="Google" id="ProtNLM"/>
    </source>
</evidence>
<keyword evidence="3" id="KW-1185">Reference proteome</keyword>
<proteinExistence type="predicted"/>
<sequence>MVTLPPKPPTRRAVLGGLASAAGAFAAAAATPAAQAAGLRAGAAAAALPATHTLAPSGAWCWFGDPRAVHHRGRYRRTFVGYITSSGDIRVTQYDHDSGEYVTSTLDAGFEIDDHNTPSILIRHTGHVVVFWSGHQGPSMYYRRSVALEDVGRGWERTKEIPTNTEGGTGYTYPNPVELSAENNKLYLFWRGGNYNPTWSTTTGGDRWTDAATLVSVPGQRPYVKVASNDVDTIHFAFTEAHPRNLNTSIYHMYYRAGSLYRTDGSRIGPLSTAVTPAQATKVYDADAGGGKSWVHDIALDGRGRPVITFARFPTDTDHRYHYARWNGTAWEDRELTAAGGTIAEKPGEINYSGGITLDHTNPSVVLLSRRIGSVNEIERWTTTSGGTTWEREAVTADSTVTQVRPITPRGLDSGERLGILWMAGRYPSYTEYQTHIQATS</sequence>
<accession>A0ABP5K708</accession>
<protein>
    <recommendedName>
        <fullName evidence="4">BNR repeat-containing family member</fullName>
    </recommendedName>
</protein>
<dbReference type="EMBL" id="BAAAPF010000099">
    <property type="protein sequence ID" value="GAA2126745.1"/>
    <property type="molecule type" value="Genomic_DNA"/>
</dbReference>
<dbReference type="Pfam" id="PF15892">
    <property type="entry name" value="BNR_4"/>
    <property type="match status" value="1"/>
</dbReference>
<dbReference type="SUPFAM" id="SSF50939">
    <property type="entry name" value="Sialidases"/>
    <property type="match status" value="1"/>
</dbReference>